<evidence type="ECO:0000313" key="2">
    <source>
        <dbReference type="Proteomes" id="UP000718630"/>
    </source>
</evidence>
<organism evidence="1 2">
    <name type="scientific">Schaalia georgiae</name>
    <dbReference type="NCBI Taxonomy" id="52768"/>
    <lineage>
        <taxon>Bacteria</taxon>
        <taxon>Bacillati</taxon>
        <taxon>Actinomycetota</taxon>
        <taxon>Actinomycetes</taxon>
        <taxon>Actinomycetales</taxon>
        <taxon>Actinomycetaceae</taxon>
        <taxon>Schaalia</taxon>
    </lineage>
</organism>
<dbReference type="EMBL" id="JABZFZ010000387">
    <property type="protein sequence ID" value="MBF0940592.1"/>
    <property type="molecule type" value="Genomic_DNA"/>
</dbReference>
<dbReference type="Proteomes" id="UP000718630">
    <property type="component" value="Unassembled WGS sequence"/>
</dbReference>
<proteinExistence type="predicted"/>
<sequence length="73" mass="7802">MIVAGEWWERQRDASAAVPGLPAATVRAWTASGRVRSVRVGGAVWVSMPDVLAADAQSRRRRRPGRAAPPPGV</sequence>
<accession>A0A929N0J8</accession>
<name>A0A929N0J8_9ACTO</name>
<gene>
    <name evidence="1" type="ORF">HXK03_06930</name>
</gene>
<comment type="caution">
    <text evidence="1">The sequence shown here is derived from an EMBL/GenBank/DDBJ whole genome shotgun (WGS) entry which is preliminary data.</text>
</comment>
<dbReference type="AlphaFoldDB" id="A0A929N0J8"/>
<protein>
    <submittedName>
        <fullName evidence="1">Phosphoesterase</fullName>
    </submittedName>
</protein>
<evidence type="ECO:0000313" key="1">
    <source>
        <dbReference type="EMBL" id="MBF0940592.1"/>
    </source>
</evidence>
<reference evidence="1" key="1">
    <citation type="submission" date="2020-04" db="EMBL/GenBank/DDBJ databases">
        <title>Deep metagenomics examines the oral microbiome during advanced dental caries in children, revealing novel taxa and co-occurrences with host molecules.</title>
        <authorList>
            <person name="Baker J.L."/>
            <person name="Morton J.T."/>
            <person name="Dinis M."/>
            <person name="Alvarez R."/>
            <person name="Tran N.C."/>
            <person name="Knight R."/>
            <person name="Edlund A."/>
        </authorList>
    </citation>
    <scope>NUCLEOTIDE SEQUENCE</scope>
    <source>
        <strain evidence="1">JCVI_32_bin.64</strain>
    </source>
</reference>